<dbReference type="InterPro" id="IPR029675">
    <property type="entry name" value="PGAP4"/>
</dbReference>
<feature type="non-terminal residue" evidence="1">
    <location>
        <position position="71"/>
    </location>
</feature>
<protein>
    <submittedName>
        <fullName evidence="1">Uncharacterized protein</fullName>
    </submittedName>
</protein>
<dbReference type="EMBL" id="JAINUG010000146">
    <property type="protein sequence ID" value="KAJ8392381.1"/>
    <property type="molecule type" value="Genomic_DNA"/>
</dbReference>
<dbReference type="Proteomes" id="UP001221898">
    <property type="component" value="Unassembled WGS sequence"/>
</dbReference>
<dbReference type="PANTHER" id="PTHR31410">
    <property type="entry name" value="TRANSMEMBRANE PROTEIN 246"/>
    <property type="match status" value="1"/>
</dbReference>
<dbReference type="PANTHER" id="PTHR31410:SF1">
    <property type="entry name" value="POST-GPI ATTACHMENT TO PROTEINS FACTOR 4"/>
    <property type="match status" value="1"/>
</dbReference>
<evidence type="ECO:0000313" key="2">
    <source>
        <dbReference type="Proteomes" id="UP001221898"/>
    </source>
</evidence>
<dbReference type="AlphaFoldDB" id="A0AAD7WCR9"/>
<keyword evidence="2" id="KW-1185">Reference proteome</keyword>
<evidence type="ECO:0000313" key="1">
    <source>
        <dbReference type="EMBL" id="KAJ8392381.1"/>
    </source>
</evidence>
<gene>
    <name evidence="1" type="ORF">AAFF_G00075060</name>
</gene>
<sequence length="71" mass="8634">MPRWRRHLRWSSPIVQGLALCLLTFAVVLPSFCHRLLYSYYFIRSFYLDSMSDQVLAESYRRGQEALRFWE</sequence>
<dbReference type="GO" id="GO:0000139">
    <property type="term" value="C:Golgi membrane"/>
    <property type="evidence" value="ECO:0007669"/>
    <property type="project" value="InterPro"/>
</dbReference>
<accession>A0AAD7WCR9</accession>
<comment type="caution">
    <text evidence="1">The sequence shown here is derived from an EMBL/GenBank/DDBJ whole genome shotgun (WGS) entry which is preliminary data.</text>
</comment>
<proteinExistence type="predicted"/>
<dbReference type="GO" id="GO:0016757">
    <property type="term" value="F:glycosyltransferase activity"/>
    <property type="evidence" value="ECO:0007669"/>
    <property type="project" value="InterPro"/>
</dbReference>
<organism evidence="1 2">
    <name type="scientific">Aldrovandia affinis</name>
    <dbReference type="NCBI Taxonomy" id="143900"/>
    <lineage>
        <taxon>Eukaryota</taxon>
        <taxon>Metazoa</taxon>
        <taxon>Chordata</taxon>
        <taxon>Craniata</taxon>
        <taxon>Vertebrata</taxon>
        <taxon>Euteleostomi</taxon>
        <taxon>Actinopterygii</taxon>
        <taxon>Neopterygii</taxon>
        <taxon>Teleostei</taxon>
        <taxon>Notacanthiformes</taxon>
        <taxon>Halosauridae</taxon>
        <taxon>Aldrovandia</taxon>
    </lineage>
</organism>
<name>A0AAD7WCR9_9TELE</name>
<dbReference type="GO" id="GO:0006506">
    <property type="term" value="P:GPI anchor biosynthetic process"/>
    <property type="evidence" value="ECO:0007669"/>
    <property type="project" value="InterPro"/>
</dbReference>
<reference evidence="1" key="1">
    <citation type="journal article" date="2023" name="Science">
        <title>Genome structures resolve the early diversification of teleost fishes.</title>
        <authorList>
            <person name="Parey E."/>
            <person name="Louis A."/>
            <person name="Montfort J."/>
            <person name="Bouchez O."/>
            <person name="Roques C."/>
            <person name="Iampietro C."/>
            <person name="Lluch J."/>
            <person name="Castinel A."/>
            <person name="Donnadieu C."/>
            <person name="Desvignes T."/>
            <person name="Floi Bucao C."/>
            <person name="Jouanno E."/>
            <person name="Wen M."/>
            <person name="Mejri S."/>
            <person name="Dirks R."/>
            <person name="Jansen H."/>
            <person name="Henkel C."/>
            <person name="Chen W.J."/>
            <person name="Zahm M."/>
            <person name="Cabau C."/>
            <person name="Klopp C."/>
            <person name="Thompson A.W."/>
            <person name="Robinson-Rechavi M."/>
            <person name="Braasch I."/>
            <person name="Lecointre G."/>
            <person name="Bobe J."/>
            <person name="Postlethwait J.H."/>
            <person name="Berthelot C."/>
            <person name="Roest Crollius H."/>
            <person name="Guiguen Y."/>
        </authorList>
    </citation>
    <scope>NUCLEOTIDE SEQUENCE</scope>
    <source>
        <strain evidence="1">NC1722</strain>
    </source>
</reference>